<dbReference type="Proteomes" id="UP000293036">
    <property type="component" value="Unassembled WGS sequence"/>
</dbReference>
<dbReference type="InterPro" id="IPR050399">
    <property type="entry name" value="HPr"/>
</dbReference>
<reference evidence="7 8" key="1">
    <citation type="submission" date="2019-02" db="EMBL/GenBank/DDBJ databases">
        <title>Arcanobacterium bovis sp. nov., isolated from the milk of a cow with mastitis.</title>
        <authorList>
            <person name="Sammra O."/>
            <person name="Foster G."/>
            <person name="Hassan A."/>
            <person name="Alssahen M."/>
            <person name="Laemmler C."/>
            <person name="Borowiak M."/>
            <person name="Malorny B."/>
            <person name="Abdulmawjood A."/>
        </authorList>
    </citation>
    <scope>NUCLEOTIDE SEQUENCE [LARGE SCALE GENOMIC DNA]</scope>
    <source>
        <strain evidence="7 8">C605018/01/1</strain>
    </source>
</reference>
<dbReference type="OrthoDB" id="9809047at2"/>
<dbReference type="EMBL" id="SJDT01000001">
    <property type="protein sequence ID" value="TBW23595.1"/>
    <property type="molecule type" value="Genomic_DNA"/>
</dbReference>
<name>A0A4Q9V1T8_9ACTO</name>
<dbReference type="InterPro" id="IPR000032">
    <property type="entry name" value="HPr-like"/>
</dbReference>
<dbReference type="PROSITE" id="PS51350">
    <property type="entry name" value="PTS_HPR_DOM"/>
    <property type="match status" value="1"/>
</dbReference>
<organism evidence="7 8">
    <name type="scientific">Arcanobacterium bovis</name>
    <dbReference type="NCBI Taxonomy" id="2529275"/>
    <lineage>
        <taxon>Bacteria</taxon>
        <taxon>Bacillati</taxon>
        <taxon>Actinomycetota</taxon>
        <taxon>Actinomycetes</taxon>
        <taxon>Actinomycetales</taxon>
        <taxon>Actinomycetaceae</taxon>
        <taxon>Arcanobacterium</taxon>
    </lineage>
</organism>
<protein>
    <recommendedName>
        <fullName evidence="3">Phosphocarrier protein HPr</fullName>
    </recommendedName>
</protein>
<dbReference type="InterPro" id="IPR035895">
    <property type="entry name" value="HPr-like_sf"/>
</dbReference>
<comment type="caution">
    <text evidence="7">The sequence shown here is derived from an EMBL/GenBank/DDBJ whole genome shotgun (WGS) entry which is preliminary data.</text>
</comment>
<evidence type="ECO:0000256" key="5">
    <source>
        <dbReference type="ARBA" id="ARBA00022683"/>
    </source>
</evidence>
<sequence length="88" mass="9061">MATRTAKIASAVGLHARPAALFTQAVEDSGLDVEISLPGEEPVDAASVLEVMTLGAQCGDEVTLSAEGENAEQVLESLAHLLETDLDA</sequence>
<evidence type="ECO:0000256" key="4">
    <source>
        <dbReference type="ARBA" id="ARBA00022490"/>
    </source>
</evidence>
<accession>A0A4Q9V1T8</accession>
<dbReference type="Gene3D" id="3.30.1340.10">
    <property type="entry name" value="HPr-like"/>
    <property type="match status" value="1"/>
</dbReference>
<proteinExistence type="predicted"/>
<gene>
    <name evidence="7" type="ORF">EZJ44_00155</name>
</gene>
<evidence type="ECO:0000256" key="3">
    <source>
        <dbReference type="ARBA" id="ARBA00020422"/>
    </source>
</evidence>
<dbReference type="SUPFAM" id="SSF55594">
    <property type="entry name" value="HPr-like"/>
    <property type="match status" value="1"/>
</dbReference>
<evidence type="ECO:0000256" key="1">
    <source>
        <dbReference type="ARBA" id="ARBA00003681"/>
    </source>
</evidence>
<evidence type="ECO:0000256" key="2">
    <source>
        <dbReference type="ARBA" id="ARBA00004496"/>
    </source>
</evidence>
<dbReference type="PROSITE" id="PS00369">
    <property type="entry name" value="PTS_HPR_HIS"/>
    <property type="match status" value="1"/>
</dbReference>
<dbReference type="PANTHER" id="PTHR33705">
    <property type="entry name" value="PHOSPHOCARRIER PROTEIN HPR"/>
    <property type="match status" value="1"/>
</dbReference>
<evidence type="ECO:0000259" key="6">
    <source>
        <dbReference type="PROSITE" id="PS51350"/>
    </source>
</evidence>
<dbReference type="NCBIfam" id="TIGR01003">
    <property type="entry name" value="PTS_HPr_family"/>
    <property type="match status" value="1"/>
</dbReference>
<comment type="function">
    <text evidence="1">General (non sugar-specific) component of the phosphoenolpyruvate-dependent sugar phosphotransferase system (sugar PTS). This major carbohydrate active-transport system catalyzes the phosphorylation of incoming sugar substrates concomitantly with their translocation across the cell membrane. The phosphoryl group from phosphoenolpyruvate (PEP) is transferred to the phosphoryl carrier protein HPr by enzyme I. Phospho-HPr then transfers it to the PTS EIIA domain.</text>
</comment>
<dbReference type="GO" id="GO:0009401">
    <property type="term" value="P:phosphoenolpyruvate-dependent sugar phosphotransferase system"/>
    <property type="evidence" value="ECO:0007669"/>
    <property type="project" value="UniProtKB-KW"/>
</dbReference>
<keyword evidence="4" id="KW-0963">Cytoplasm</keyword>
<evidence type="ECO:0000313" key="8">
    <source>
        <dbReference type="Proteomes" id="UP000293036"/>
    </source>
</evidence>
<keyword evidence="8" id="KW-1185">Reference proteome</keyword>
<dbReference type="CDD" id="cd00367">
    <property type="entry name" value="PTS-HPr_like"/>
    <property type="match status" value="1"/>
</dbReference>
<dbReference type="GO" id="GO:0005737">
    <property type="term" value="C:cytoplasm"/>
    <property type="evidence" value="ECO:0007669"/>
    <property type="project" value="UniProtKB-SubCell"/>
</dbReference>
<comment type="subcellular location">
    <subcellularLocation>
        <location evidence="2">Cytoplasm</location>
    </subcellularLocation>
</comment>
<dbReference type="PRINTS" id="PR00107">
    <property type="entry name" value="PHOSPHOCPHPR"/>
</dbReference>
<dbReference type="AlphaFoldDB" id="A0A4Q9V1T8"/>
<dbReference type="Pfam" id="PF00381">
    <property type="entry name" value="PTS-HPr"/>
    <property type="match status" value="1"/>
</dbReference>
<keyword evidence="5" id="KW-0598">Phosphotransferase system</keyword>
<evidence type="ECO:0000313" key="7">
    <source>
        <dbReference type="EMBL" id="TBW23595.1"/>
    </source>
</evidence>
<dbReference type="PANTHER" id="PTHR33705:SF2">
    <property type="entry name" value="PHOSPHOCARRIER PROTEIN NPR"/>
    <property type="match status" value="1"/>
</dbReference>
<feature type="domain" description="HPr" evidence="6">
    <location>
        <begin position="1"/>
        <end position="88"/>
    </location>
</feature>
<dbReference type="InterPro" id="IPR001020">
    <property type="entry name" value="PTS_HPr_His_P_site"/>
</dbReference>
<dbReference type="RefSeq" id="WP_131278933.1">
    <property type="nucleotide sequence ID" value="NZ_JBHSLR010000009.1"/>
</dbReference>